<sequence>MVWCGRCVEEECGVRVWVWVGGCSVVGLQLLYAIQFPLAAALSSHPVLAAAAHVVDKVLLLWGEVLLPQELLEGAAAQARDVTAEGFEPLLHFAYTSKLLFTKENIRAVHSCADFLGFHNLETSCFDFLLPKFYEPKQPPLQCCQKVLSKKTAALNLEIANNPPTPCQPSSLENDQRDSSQEGSQMSGKEDRLCLVNRDTPLTLDLSATGLCPMQCIQCADSSKADHPAQFCDRDTMPDMGNVCNQSELADCGLPKMNVRELRQDHIETASESITTESVEVLGGESANCDQCPFRPQTGHEADLSISTFDPSLSANLSETSVGDLNQDEGFEDRSSVEREVAEHLAKGFWSELCPQPYPQEPTEQAKASKAGDFHWLKQLDLTSSMGDCPFLRDMGEGEEPALNGSLSQSERSQGPSSGEDSDTDMDADADAEANRRRAAEIQLPFPVEHISSLSRSAFQQLLRQQHLTPEQQDFVHDVRRRSKNRMAAQRCRKRKLDGIQQLQSDIRALRGERERLLQERVQLEQSLKDTRHNLSSLNHMPVPSPSPVFPPTPPLGTPMQSCPALPAEHQTLYEKGHEGSSAPQECPISVSIFNSLDMDSF</sequence>
<feature type="domain" description="BZIP" evidence="9">
    <location>
        <begin position="480"/>
        <end position="538"/>
    </location>
</feature>
<feature type="region of interest" description="Disordered" evidence="8">
    <location>
        <begin position="388"/>
        <end position="436"/>
    </location>
</feature>
<organism evidence="10 11">
    <name type="scientific">Knipowitschia caucasica</name>
    <name type="common">Caucasian dwarf goby</name>
    <name type="synonym">Pomatoschistus caucasicus</name>
    <dbReference type="NCBI Taxonomy" id="637954"/>
    <lineage>
        <taxon>Eukaryota</taxon>
        <taxon>Metazoa</taxon>
        <taxon>Chordata</taxon>
        <taxon>Craniata</taxon>
        <taxon>Vertebrata</taxon>
        <taxon>Euteleostomi</taxon>
        <taxon>Actinopterygii</taxon>
        <taxon>Neopterygii</taxon>
        <taxon>Teleostei</taxon>
        <taxon>Neoteleostei</taxon>
        <taxon>Acanthomorphata</taxon>
        <taxon>Gobiaria</taxon>
        <taxon>Gobiiformes</taxon>
        <taxon>Gobioidei</taxon>
        <taxon>Gobiidae</taxon>
        <taxon>Gobiinae</taxon>
        <taxon>Knipowitschia</taxon>
    </lineage>
</organism>
<feature type="compositionally biased region" description="Acidic residues" evidence="8">
    <location>
        <begin position="420"/>
        <end position="432"/>
    </location>
</feature>
<dbReference type="InterPro" id="IPR004827">
    <property type="entry name" value="bZIP"/>
</dbReference>
<dbReference type="PANTHER" id="PTHR24411">
    <property type="entry name" value="NUCLEAR FACTOR ERYTHROID 2-RELATED FACTOR"/>
    <property type="match status" value="1"/>
</dbReference>
<reference evidence="10 11" key="1">
    <citation type="submission" date="2024-04" db="EMBL/GenBank/DDBJ databases">
        <authorList>
            <person name="Waldvogel A.-M."/>
            <person name="Schoenle A."/>
        </authorList>
    </citation>
    <scope>NUCLEOTIDE SEQUENCE [LARGE SCALE GENOMIC DNA]</scope>
</reference>
<dbReference type="InterPro" id="IPR004826">
    <property type="entry name" value="bZIP_Maf"/>
</dbReference>
<name>A0AAV2IXX4_KNICA</name>
<keyword evidence="7" id="KW-0175">Coiled coil</keyword>
<keyword evidence="3" id="KW-0238">DNA-binding</keyword>
<evidence type="ECO:0000256" key="3">
    <source>
        <dbReference type="ARBA" id="ARBA00023125"/>
    </source>
</evidence>
<dbReference type="InterPro" id="IPR047167">
    <property type="entry name" value="NFE2-like"/>
</dbReference>
<evidence type="ECO:0000256" key="2">
    <source>
        <dbReference type="ARBA" id="ARBA00023015"/>
    </source>
</evidence>
<accession>A0AAV2IXX4</accession>
<dbReference type="SUPFAM" id="SSF47454">
    <property type="entry name" value="A DNA-binding domain in eukaryotic transcription factors"/>
    <property type="match status" value="1"/>
</dbReference>
<proteinExistence type="inferred from homology"/>
<evidence type="ECO:0000256" key="4">
    <source>
        <dbReference type="ARBA" id="ARBA00023159"/>
    </source>
</evidence>
<dbReference type="InterPro" id="IPR046347">
    <property type="entry name" value="bZIP_sf"/>
</dbReference>
<dbReference type="AlphaFoldDB" id="A0AAV2IXX4"/>
<dbReference type="InterPro" id="IPR011333">
    <property type="entry name" value="SKP1/BTB/POZ_sf"/>
</dbReference>
<evidence type="ECO:0000256" key="1">
    <source>
        <dbReference type="ARBA" id="ARBA00008157"/>
    </source>
</evidence>
<keyword evidence="5" id="KW-0804">Transcription</keyword>
<dbReference type="PROSITE" id="PS50217">
    <property type="entry name" value="BZIP"/>
    <property type="match status" value="1"/>
</dbReference>
<evidence type="ECO:0000256" key="7">
    <source>
        <dbReference type="SAM" id="Coils"/>
    </source>
</evidence>
<dbReference type="Gene3D" id="3.30.710.10">
    <property type="entry name" value="Potassium Channel Kv1.1, Chain A"/>
    <property type="match status" value="1"/>
</dbReference>
<dbReference type="PROSITE" id="PS00036">
    <property type="entry name" value="BZIP_BASIC"/>
    <property type="match status" value="1"/>
</dbReference>
<gene>
    <name evidence="10" type="ORF">KC01_LOCUS2486</name>
</gene>
<dbReference type="Pfam" id="PF00651">
    <property type="entry name" value="BTB"/>
    <property type="match status" value="1"/>
</dbReference>
<comment type="similarity">
    <text evidence="1">Belongs to the bZIP family. CNC subfamily.</text>
</comment>
<dbReference type="Proteomes" id="UP001497482">
    <property type="component" value="Chromosome 10"/>
</dbReference>
<evidence type="ECO:0000313" key="11">
    <source>
        <dbReference type="Proteomes" id="UP001497482"/>
    </source>
</evidence>
<evidence type="ECO:0000313" key="10">
    <source>
        <dbReference type="EMBL" id="CAL1570151.1"/>
    </source>
</evidence>
<dbReference type="GO" id="GO:0005634">
    <property type="term" value="C:nucleus"/>
    <property type="evidence" value="ECO:0007669"/>
    <property type="project" value="TreeGrafter"/>
</dbReference>
<evidence type="ECO:0000259" key="9">
    <source>
        <dbReference type="PROSITE" id="PS50217"/>
    </source>
</evidence>
<evidence type="ECO:0000256" key="5">
    <source>
        <dbReference type="ARBA" id="ARBA00023163"/>
    </source>
</evidence>
<feature type="region of interest" description="Disordered" evidence="8">
    <location>
        <begin position="159"/>
        <end position="190"/>
    </location>
</feature>
<dbReference type="Gene3D" id="1.10.880.10">
    <property type="entry name" value="Transcription factor, Skn-1-like, DNA-binding domain"/>
    <property type="match status" value="1"/>
</dbReference>
<dbReference type="SMART" id="SM00338">
    <property type="entry name" value="BRLZ"/>
    <property type="match status" value="1"/>
</dbReference>
<keyword evidence="6" id="KW-0539">Nucleus</keyword>
<feature type="compositionally biased region" description="Polar residues" evidence="8">
    <location>
        <begin position="405"/>
        <end position="419"/>
    </location>
</feature>
<dbReference type="EMBL" id="OZ035832">
    <property type="protein sequence ID" value="CAL1570151.1"/>
    <property type="molecule type" value="Genomic_DNA"/>
</dbReference>
<evidence type="ECO:0000256" key="8">
    <source>
        <dbReference type="SAM" id="MobiDB-lite"/>
    </source>
</evidence>
<dbReference type="InterPro" id="IPR000210">
    <property type="entry name" value="BTB/POZ_dom"/>
</dbReference>
<dbReference type="SUPFAM" id="SSF54695">
    <property type="entry name" value="POZ domain"/>
    <property type="match status" value="1"/>
</dbReference>
<dbReference type="GO" id="GO:0000981">
    <property type="term" value="F:DNA-binding transcription factor activity, RNA polymerase II-specific"/>
    <property type="evidence" value="ECO:0007669"/>
    <property type="project" value="TreeGrafter"/>
</dbReference>
<dbReference type="GO" id="GO:0000978">
    <property type="term" value="F:RNA polymerase II cis-regulatory region sequence-specific DNA binding"/>
    <property type="evidence" value="ECO:0007669"/>
    <property type="project" value="InterPro"/>
</dbReference>
<feature type="coiled-coil region" evidence="7">
    <location>
        <begin position="500"/>
        <end position="534"/>
    </location>
</feature>
<evidence type="ECO:0000256" key="6">
    <source>
        <dbReference type="ARBA" id="ARBA00023242"/>
    </source>
</evidence>
<keyword evidence="4" id="KW-0010">Activator</keyword>
<keyword evidence="11" id="KW-1185">Reference proteome</keyword>
<dbReference type="Pfam" id="PF03131">
    <property type="entry name" value="bZIP_Maf"/>
    <property type="match status" value="1"/>
</dbReference>
<dbReference type="PANTHER" id="PTHR24411:SF55">
    <property type="entry name" value="SEGMENTATION PROTEIN CAP'N'COLLAR"/>
    <property type="match status" value="1"/>
</dbReference>
<protein>
    <recommendedName>
        <fullName evidence="9">BZIP domain-containing protein</fullName>
    </recommendedName>
</protein>
<dbReference type="InterPro" id="IPR008917">
    <property type="entry name" value="TF_DNA-bd_sf"/>
</dbReference>
<dbReference type="SUPFAM" id="SSF57959">
    <property type="entry name" value="Leucine zipper domain"/>
    <property type="match status" value="1"/>
</dbReference>
<keyword evidence="2" id="KW-0805">Transcription regulation</keyword>